<gene>
    <name evidence="1" type="ORF">BDP27DRAFT_1335053</name>
</gene>
<dbReference type="OrthoDB" id="3022400at2759"/>
<evidence type="ECO:0008006" key="3">
    <source>
        <dbReference type="Google" id="ProtNLM"/>
    </source>
</evidence>
<evidence type="ECO:0000313" key="1">
    <source>
        <dbReference type="EMBL" id="KAF9063502.1"/>
    </source>
</evidence>
<dbReference type="Proteomes" id="UP000772434">
    <property type="component" value="Unassembled WGS sequence"/>
</dbReference>
<dbReference type="InterPro" id="IPR032675">
    <property type="entry name" value="LRR_dom_sf"/>
</dbReference>
<evidence type="ECO:0000313" key="2">
    <source>
        <dbReference type="Proteomes" id="UP000772434"/>
    </source>
</evidence>
<keyword evidence="2" id="KW-1185">Reference proteome</keyword>
<sequence length="555" mass="63317">MSRGNHKQSFESRVKVDNLALNQRLRSWYPTAARELSEVEVTLRLAKDDIADCDTEMHRLKSRREGLILYAEKLSGLLSPIRRLPNEILCQIFLDCCAENDLRNGKTGTADILSSVCTRFRELAISYSALWSNLTIFLPADYDFDKRGDLIRVPKLLEEETKLSSLIQLYLDRSKNHPLSLDLDIETREVSTEHCSLRLLARESNRWKHLIFRGGAFDPEYGFPSLDHLSFPLLESIAFDAGLNQDYIFSPEAEAFLLAPRIRKLRFHDMLVDVLTISAFSSTWKSLKHLDYHTTMVFKYLWTILDLCPALGSLKLEGLNNGEDEDGTQSNTPRNLPTLSSLTVINNGFHELDDTLECIISSLTTPNLSKLVLEQDNDKAAEHPRKSFPIINQFFERSRFRSLASLVIQCLYIRDQDMVTLLRQLPSLQELSIHDPPFPGLASHNPISKSFIESLHAWKRSPLRRSVEPLVSQLRELTLKVETEGFDPFSFVDTIASRWLPDEFSVAALGLVCLRSIELHLGQIVDAKPYEPLKQFEKAGLRVVVRCKGMKDCII</sequence>
<name>A0A9P5PHW1_9AGAR</name>
<dbReference type="EMBL" id="JADNRY010000145">
    <property type="protein sequence ID" value="KAF9063502.1"/>
    <property type="molecule type" value="Genomic_DNA"/>
</dbReference>
<dbReference type="AlphaFoldDB" id="A0A9P5PHW1"/>
<accession>A0A9P5PHW1</accession>
<reference evidence="1" key="1">
    <citation type="submission" date="2020-11" db="EMBL/GenBank/DDBJ databases">
        <authorList>
            <consortium name="DOE Joint Genome Institute"/>
            <person name="Ahrendt S."/>
            <person name="Riley R."/>
            <person name="Andreopoulos W."/>
            <person name="Labutti K."/>
            <person name="Pangilinan J."/>
            <person name="Ruiz-Duenas F.J."/>
            <person name="Barrasa J.M."/>
            <person name="Sanchez-Garcia M."/>
            <person name="Camarero S."/>
            <person name="Miyauchi S."/>
            <person name="Serrano A."/>
            <person name="Linde D."/>
            <person name="Babiker R."/>
            <person name="Drula E."/>
            <person name="Ayuso-Fernandez I."/>
            <person name="Pacheco R."/>
            <person name="Padilla G."/>
            <person name="Ferreira P."/>
            <person name="Barriuso J."/>
            <person name="Kellner H."/>
            <person name="Castanera R."/>
            <person name="Alfaro M."/>
            <person name="Ramirez L."/>
            <person name="Pisabarro A.G."/>
            <person name="Kuo A."/>
            <person name="Tritt A."/>
            <person name="Lipzen A."/>
            <person name="He G."/>
            <person name="Yan M."/>
            <person name="Ng V."/>
            <person name="Cullen D."/>
            <person name="Martin F."/>
            <person name="Rosso M.-N."/>
            <person name="Henrissat B."/>
            <person name="Hibbett D."/>
            <person name="Martinez A.T."/>
            <person name="Grigoriev I.V."/>
        </authorList>
    </citation>
    <scope>NUCLEOTIDE SEQUENCE</scope>
    <source>
        <strain evidence="1">AH 40177</strain>
    </source>
</reference>
<organism evidence="1 2">
    <name type="scientific">Rhodocollybia butyracea</name>
    <dbReference type="NCBI Taxonomy" id="206335"/>
    <lineage>
        <taxon>Eukaryota</taxon>
        <taxon>Fungi</taxon>
        <taxon>Dikarya</taxon>
        <taxon>Basidiomycota</taxon>
        <taxon>Agaricomycotina</taxon>
        <taxon>Agaricomycetes</taxon>
        <taxon>Agaricomycetidae</taxon>
        <taxon>Agaricales</taxon>
        <taxon>Marasmiineae</taxon>
        <taxon>Omphalotaceae</taxon>
        <taxon>Rhodocollybia</taxon>
    </lineage>
</organism>
<comment type="caution">
    <text evidence="1">The sequence shown here is derived from an EMBL/GenBank/DDBJ whole genome shotgun (WGS) entry which is preliminary data.</text>
</comment>
<protein>
    <recommendedName>
        <fullName evidence="3">F-box domain-containing protein</fullName>
    </recommendedName>
</protein>
<proteinExistence type="predicted"/>
<dbReference type="Gene3D" id="3.80.10.10">
    <property type="entry name" value="Ribonuclease Inhibitor"/>
    <property type="match status" value="1"/>
</dbReference>
<dbReference type="SUPFAM" id="SSF52047">
    <property type="entry name" value="RNI-like"/>
    <property type="match status" value="1"/>
</dbReference>